<comment type="caution">
    <text evidence="1">The sequence shown here is derived from an EMBL/GenBank/DDBJ whole genome shotgun (WGS) entry which is preliminary data.</text>
</comment>
<sequence length="543" mass="53054">MKRSSERQITKDDRSDDEADGAGADGAFQRAPPEVLARRRIIKVRRRGAAGGGGDGEVDNGGDGAAAAPRSSPARAFPTSLGAAVMSGNAGNAFGEAQLALNAAADGTSTSIPPTPAVAATNAAASPKDAPAAAGTTATDSPAAAAANDAPSAATANDAPARAAAITTTEAAVPPLSTSAPAASASDAAVATATAADAHADGVAELRKADALKTSATVDVAVEGGNAAIPDASATVGEVNNKTVGSGDNVDGASSEPAAAVAAAPKPAFTFGGFSGDVAGGFTFGASSAGGQPFSFGGGGTPFTVPPALATGTPFGALPVGGSSGTGAPHAAAASGAPLRPDMKQVEAHTGEEEESVVFHARAKLYLLEGGANWKERGVGVVKVNVHSGTGAGRLLMRTEATLHVILNTPLFSGFVVDRAADRAVRFTGLSLEDEKKNVSYLLRFSVKDDAAGLVDAISSHVKGSKGIAAKAAEDEGSEGKKVDAEAGQVNKADTTAGDAKAADGKTGKVNVEEAKAEDVQAAVAVKEGAATEGDSEGGAADK</sequence>
<gene>
    <name evidence="1" type="ORF">I4F81_001500</name>
</gene>
<name>A0ACC3BLS0_PYRYE</name>
<evidence type="ECO:0000313" key="2">
    <source>
        <dbReference type="Proteomes" id="UP000798662"/>
    </source>
</evidence>
<dbReference type="Proteomes" id="UP000798662">
    <property type="component" value="Chromosome 1"/>
</dbReference>
<accession>A0ACC3BLS0</accession>
<dbReference type="EMBL" id="CM020618">
    <property type="protein sequence ID" value="KAK1858901.1"/>
    <property type="molecule type" value="Genomic_DNA"/>
</dbReference>
<proteinExistence type="predicted"/>
<protein>
    <submittedName>
        <fullName evidence="1">Uncharacterized protein</fullName>
    </submittedName>
</protein>
<evidence type="ECO:0000313" key="1">
    <source>
        <dbReference type="EMBL" id="KAK1858901.1"/>
    </source>
</evidence>
<keyword evidence="2" id="KW-1185">Reference proteome</keyword>
<reference evidence="1" key="1">
    <citation type="submission" date="2019-11" db="EMBL/GenBank/DDBJ databases">
        <title>Nori genome reveals adaptations in red seaweeds to the harsh intertidal environment.</title>
        <authorList>
            <person name="Wang D."/>
            <person name="Mao Y."/>
        </authorList>
    </citation>
    <scope>NUCLEOTIDE SEQUENCE</scope>
    <source>
        <tissue evidence="1">Gametophyte</tissue>
    </source>
</reference>
<organism evidence="1 2">
    <name type="scientific">Pyropia yezoensis</name>
    <name type="common">Susabi-nori</name>
    <name type="synonym">Porphyra yezoensis</name>
    <dbReference type="NCBI Taxonomy" id="2788"/>
    <lineage>
        <taxon>Eukaryota</taxon>
        <taxon>Rhodophyta</taxon>
        <taxon>Bangiophyceae</taxon>
        <taxon>Bangiales</taxon>
        <taxon>Bangiaceae</taxon>
        <taxon>Pyropia</taxon>
    </lineage>
</organism>